<dbReference type="AlphaFoldDB" id="A0AA39QXA1"/>
<name>A0AA39QXA1_9LECA</name>
<feature type="compositionally biased region" description="Low complexity" evidence="5">
    <location>
        <begin position="889"/>
        <end position="905"/>
    </location>
</feature>
<protein>
    <recommendedName>
        <fullName evidence="6">Sec39 domain-containing protein</fullName>
    </recommendedName>
</protein>
<feature type="compositionally biased region" description="Polar residues" evidence="5">
    <location>
        <begin position="253"/>
        <end position="272"/>
    </location>
</feature>
<keyword evidence="8" id="KW-1185">Reference proteome</keyword>
<dbReference type="GO" id="GO:0005783">
    <property type="term" value="C:endoplasmic reticulum"/>
    <property type="evidence" value="ECO:0007669"/>
    <property type="project" value="UniProtKB-SubCell"/>
</dbReference>
<organism evidence="7 8">
    <name type="scientific">Cladonia borealis</name>
    <dbReference type="NCBI Taxonomy" id="184061"/>
    <lineage>
        <taxon>Eukaryota</taxon>
        <taxon>Fungi</taxon>
        <taxon>Dikarya</taxon>
        <taxon>Ascomycota</taxon>
        <taxon>Pezizomycotina</taxon>
        <taxon>Lecanoromycetes</taxon>
        <taxon>OSLEUM clade</taxon>
        <taxon>Lecanoromycetidae</taxon>
        <taxon>Lecanorales</taxon>
        <taxon>Lecanorineae</taxon>
        <taxon>Cladoniaceae</taxon>
        <taxon>Cladonia</taxon>
    </lineage>
</organism>
<dbReference type="InterPro" id="IPR013244">
    <property type="entry name" value="Sec39_domain"/>
</dbReference>
<dbReference type="PANTHER" id="PTHR40787:SF3">
    <property type="entry name" value="PROTEIN TRANSPORT PROTEIN SEC39"/>
    <property type="match status" value="1"/>
</dbReference>
<keyword evidence="3" id="KW-0256">Endoplasmic reticulum</keyword>
<evidence type="ECO:0000256" key="2">
    <source>
        <dbReference type="ARBA" id="ARBA00022448"/>
    </source>
</evidence>
<feature type="compositionally biased region" description="Basic residues" evidence="5">
    <location>
        <begin position="238"/>
        <end position="251"/>
    </location>
</feature>
<feature type="region of interest" description="Disordered" evidence="5">
    <location>
        <begin position="807"/>
        <end position="830"/>
    </location>
</feature>
<dbReference type="PANTHER" id="PTHR40787">
    <property type="entry name" value="SECRETED PROTEIN"/>
    <property type="match status" value="1"/>
</dbReference>
<evidence type="ECO:0000256" key="4">
    <source>
        <dbReference type="ARBA" id="ARBA00022927"/>
    </source>
</evidence>
<evidence type="ECO:0000256" key="5">
    <source>
        <dbReference type="SAM" id="MobiDB-lite"/>
    </source>
</evidence>
<reference evidence="7" key="1">
    <citation type="submission" date="2023-03" db="EMBL/GenBank/DDBJ databases">
        <title>Complete genome of Cladonia borealis.</title>
        <authorList>
            <person name="Park H."/>
        </authorList>
    </citation>
    <scope>NUCLEOTIDE SEQUENCE</scope>
    <source>
        <strain evidence="7">ANT050790</strain>
    </source>
</reference>
<evidence type="ECO:0000256" key="3">
    <source>
        <dbReference type="ARBA" id="ARBA00022824"/>
    </source>
</evidence>
<proteinExistence type="predicted"/>
<gene>
    <name evidence="7" type="ORF">JMJ35_007358</name>
</gene>
<feature type="region of interest" description="Disordered" evidence="5">
    <location>
        <begin position="873"/>
        <end position="910"/>
    </location>
</feature>
<evidence type="ECO:0000259" key="6">
    <source>
        <dbReference type="Pfam" id="PF08314"/>
    </source>
</evidence>
<dbReference type="Pfam" id="PF08314">
    <property type="entry name" value="Sec39"/>
    <property type="match status" value="1"/>
</dbReference>
<dbReference type="Proteomes" id="UP001166286">
    <property type="component" value="Unassembled WGS sequence"/>
</dbReference>
<comment type="caution">
    <text evidence="7">The sequence shown here is derived from an EMBL/GenBank/DDBJ whole genome shotgun (WGS) entry which is preliminary data.</text>
</comment>
<evidence type="ECO:0000256" key="1">
    <source>
        <dbReference type="ARBA" id="ARBA00004240"/>
    </source>
</evidence>
<dbReference type="GO" id="GO:0015031">
    <property type="term" value="P:protein transport"/>
    <property type="evidence" value="ECO:0007669"/>
    <property type="project" value="UniProtKB-KW"/>
</dbReference>
<feature type="region of interest" description="Disordered" evidence="5">
    <location>
        <begin position="238"/>
        <end position="272"/>
    </location>
</feature>
<evidence type="ECO:0000313" key="7">
    <source>
        <dbReference type="EMBL" id="KAK0509964.1"/>
    </source>
</evidence>
<dbReference type="GO" id="GO:0006890">
    <property type="term" value="P:retrograde vesicle-mediated transport, Golgi to endoplasmic reticulum"/>
    <property type="evidence" value="ECO:0007669"/>
    <property type="project" value="InterPro"/>
</dbReference>
<accession>A0AA39QXA1</accession>
<dbReference type="EMBL" id="JAFEKC020000017">
    <property type="protein sequence ID" value="KAK0509964.1"/>
    <property type="molecule type" value="Genomic_DNA"/>
</dbReference>
<keyword evidence="4" id="KW-0653">Protein transport</keyword>
<comment type="subcellular location">
    <subcellularLocation>
        <location evidence="1">Endoplasmic reticulum</location>
    </subcellularLocation>
</comment>
<evidence type="ECO:0000313" key="8">
    <source>
        <dbReference type="Proteomes" id="UP001166286"/>
    </source>
</evidence>
<feature type="domain" description="Sec39" evidence="6">
    <location>
        <begin position="13"/>
        <end position="812"/>
    </location>
</feature>
<keyword evidence="2" id="KW-0813">Transport</keyword>
<sequence>MAVPTQQSRAHVVLEAVWHATNANIPSLRHLRARHPDTLKLELTLRILLTYLPEGTEPALYTGFLHELSKGQPDTYTEVPPGSPSPLEEALSENEARLRVRSLHLAPLIDNEFHVYQDADPITLFLLRQAHRIDAETGSLELVSELLETFVDHSETLRTWMISTLLPLLRIDYEYYPTLKPPHTLQDFEKLDESVGIQSLLSHAAHRSISGDKQEAQQEICRDLRGLVGPWMYGERTRKRRKLSHRSRRKSSITSVRATANDEGMNQNGPDTGWSNVNEWLLNLSLRDLPWSVKVIEQWHGPGDVDYGEWGTGCQQFNDEELRAANRSYAQTGLAVIYLTNETSQEAIMSSDRILRNVAARLDLHEPSATGNLDLNRTATRITSGISREYLESVSPIHLLHNSLLRPQNPLTNPTDSAMSLINLLNASCYKLLILGNPKSVRSVAELCIFATADEQWAELRKMLHILKAGTLDKSHWDATRRQMLWLRNWEQQTERVQETRGVFSKIVDTDLEREILWAMLDVTENSGQTSPAVEIYCTQTPLPLPMATVESTVLSAILSHYDAASNGNRTIGQILKASNILNAFQGFFPDSAAFAQTSALLSATHAMSSYKLVLQHDVLLRPVNVRAHKDPISLIGKILDQNKRSYAQLDRLLDIGQHLVAAGLPQDARTASARKLSKVELDQESAMARRRILQMAIEAALKEDDFDTAYSYVVTRLPSMSQLKSSVPSEQAQDVMQDDISWRAAYQVGKSDAIRDNTPILRRLEQREELLSQALLLAPAAALSDILGTWQKCEQDLNAEIAREAAQADEWDDKGDRKVPGDFATDLSPISRNTRDVTRSALSEEAPMGLFDVARGAAAALSKNAFPLRGAQKEGSSFTKTARDRPLSTVSVGSSDEGSVSGAGSHERVRKRDVVSNMVTGGLASGIGWVIGAPPVRQE</sequence>